<organism evidence="2 3">
    <name type="scientific">Vigna mungo</name>
    <name type="common">Black gram</name>
    <name type="synonym">Phaseolus mungo</name>
    <dbReference type="NCBI Taxonomy" id="3915"/>
    <lineage>
        <taxon>Eukaryota</taxon>
        <taxon>Viridiplantae</taxon>
        <taxon>Streptophyta</taxon>
        <taxon>Embryophyta</taxon>
        <taxon>Tracheophyta</taxon>
        <taxon>Spermatophyta</taxon>
        <taxon>Magnoliopsida</taxon>
        <taxon>eudicotyledons</taxon>
        <taxon>Gunneridae</taxon>
        <taxon>Pentapetalae</taxon>
        <taxon>rosids</taxon>
        <taxon>fabids</taxon>
        <taxon>Fabales</taxon>
        <taxon>Fabaceae</taxon>
        <taxon>Papilionoideae</taxon>
        <taxon>50 kb inversion clade</taxon>
        <taxon>NPAAA clade</taxon>
        <taxon>indigoferoid/millettioid clade</taxon>
        <taxon>Phaseoleae</taxon>
        <taxon>Vigna</taxon>
    </lineage>
</organism>
<feature type="signal peptide" evidence="1">
    <location>
        <begin position="1"/>
        <end position="25"/>
    </location>
</feature>
<reference evidence="2 3" key="1">
    <citation type="journal article" date="2023" name="Life. Sci Alliance">
        <title>Evolutionary insights into 3D genome organization and epigenetic landscape of Vigna mungo.</title>
        <authorList>
            <person name="Junaid A."/>
            <person name="Singh B."/>
            <person name="Bhatia S."/>
        </authorList>
    </citation>
    <scope>NUCLEOTIDE SEQUENCE [LARGE SCALE GENOMIC DNA]</scope>
    <source>
        <strain evidence="2">Urdbean</strain>
    </source>
</reference>
<evidence type="ECO:0000256" key="1">
    <source>
        <dbReference type="SAM" id="SignalP"/>
    </source>
</evidence>
<evidence type="ECO:0008006" key="4">
    <source>
        <dbReference type="Google" id="ProtNLM"/>
    </source>
</evidence>
<accession>A0AAQ3MZ38</accession>
<sequence length="289" mass="32485">MNMKPFNKVQILYYLFIFHTTLCTAIEQHNHTNYCNDRKTESHFMNPNSSIMSLLSNITICRSQNLYLRTSIGLFQVSSLDYNARLLTISHPCSSSLHYISPLAVKAGFHSPPEPNSLLLFNCSSTIDSIPPFIRNGKGLIHNCGHAASTSSRIQEQEKNPNSCLVIEDLQKLNKEFHPKHLNCSHYSWMHRSSSNGEAEGYVLGTWMSFDVPNHVEDLCKECEKPNGNCGVGLKCLCHAKECKWLRDTDDVFAEDKIISESGSTKSVGNNVLLSFLSFIGVVAFFKDV</sequence>
<protein>
    <recommendedName>
        <fullName evidence="4">Wall-associated receptor kinase C-terminal domain-containing protein</fullName>
    </recommendedName>
</protein>
<dbReference type="PANTHER" id="PTHR33355">
    <property type="entry name" value="WALL-ASSOCIATED RECEPTOR KINASE CARBOXY-TERMINAL PROTEIN-RELATED"/>
    <property type="match status" value="1"/>
</dbReference>
<dbReference type="Proteomes" id="UP001374535">
    <property type="component" value="Chromosome 8"/>
</dbReference>
<dbReference type="AlphaFoldDB" id="A0AAQ3MZ38"/>
<name>A0AAQ3MZ38_VIGMU</name>
<gene>
    <name evidence="2" type="ORF">V8G54_026624</name>
</gene>
<evidence type="ECO:0000313" key="3">
    <source>
        <dbReference type="Proteomes" id="UP001374535"/>
    </source>
</evidence>
<feature type="chain" id="PRO_5043054998" description="Wall-associated receptor kinase C-terminal domain-containing protein" evidence="1">
    <location>
        <begin position="26"/>
        <end position="289"/>
    </location>
</feature>
<keyword evidence="3" id="KW-1185">Reference proteome</keyword>
<proteinExistence type="predicted"/>
<dbReference type="PANTHER" id="PTHR33355:SF11">
    <property type="entry name" value="WALL-ASSOCIATED RECEPTOR KINASE GALACTURONAN-BINDING DOMAIN-CONTAINING PROTEIN"/>
    <property type="match status" value="1"/>
</dbReference>
<evidence type="ECO:0000313" key="2">
    <source>
        <dbReference type="EMBL" id="WVZ00555.1"/>
    </source>
</evidence>
<dbReference type="EMBL" id="CP144693">
    <property type="protein sequence ID" value="WVZ00555.1"/>
    <property type="molecule type" value="Genomic_DNA"/>
</dbReference>
<keyword evidence="1" id="KW-0732">Signal</keyword>